<dbReference type="NCBIfam" id="TIGR00794">
    <property type="entry name" value="kup"/>
    <property type="match status" value="1"/>
</dbReference>
<evidence type="ECO:0000256" key="5">
    <source>
        <dbReference type="ARBA" id="ARBA00022692"/>
    </source>
</evidence>
<keyword evidence="9 10" id="KW-0472">Membrane</keyword>
<reference evidence="13 14" key="1">
    <citation type="journal article" date="2024" name="Nat. Commun.">
        <title>Phylogenomics reveals the evolutionary origins of lichenization in chlorophyte algae.</title>
        <authorList>
            <person name="Puginier C."/>
            <person name="Libourel C."/>
            <person name="Otte J."/>
            <person name="Skaloud P."/>
            <person name="Haon M."/>
            <person name="Grisel S."/>
            <person name="Petersen M."/>
            <person name="Berrin J.G."/>
            <person name="Delaux P.M."/>
            <person name="Dal Grande F."/>
            <person name="Keller J."/>
        </authorList>
    </citation>
    <scope>NUCLEOTIDE SEQUENCE [LARGE SCALE GENOMIC DNA]</scope>
    <source>
        <strain evidence="13 14">SAG 2036</strain>
    </source>
</reference>
<evidence type="ECO:0000313" key="13">
    <source>
        <dbReference type="EMBL" id="KAK9792666.1"/>
    </source>
</evidence>
<dbReference type="EMBL" id="JALJOQ010000161">
    <property type="protein sequence ID" value="KAK9792666.1"/>
    <property type="molecule type" value="Genomic_DNA"/>
</dbReference>
<evidence type="ECO:0000259" key="11">
    <source>
        <dbReference type="Pfam" id="PF02705"/>
    </source>
</evidence>
<dbReference type="InterPro" id="IPR053951">
    <property type="entry name" value="K_trans_N"/>
</dbReference>
<keyword evidence="5 10" id="KW-0812">Transmembrane</keyword>
<keyword evidence="8 10" id="KW-0406">Ion transport</keyword>
<evidence type="ECO:0000256" key="8">
    <source>
        <dbReference type="ARBA" id="ARBA00023065"/>
    </source>
</evidence>
<evidence type="ECO:0000256" key="9">
    <source>
        <dbReference type="ARBA" id="ARBA00023136"/>
    </source>
</evidence>
<evidence type="ECO:0000313" key="14">
    <source>
        <dbReference type="Proteomes" id="UP001465755"/>
    </source>
</evidence>
<dbReference type="InterPro" id="IPR053952">
    <property type="entry name" value="K_trans_C"/>
</dbReference>
<feature type="transmembrane region" description="Helical" evidence="10">
    <location>
        <begin position="440"/>
        <end position="461"/>
    </location>
</feature>
<evidence type="ECO:0000256" key="2">
    <source>
        <dbReference type="ARBA" id="ARBA00008440"/>
    </source>
</evidence>
<name>A0AAW1NNA0_9CHLO</name>
<evidence type="ECO:0000256" key="4">
    <source>
        <dbReference type="ARBA" id="ARBA00022538"/>
    </source>
</evidence>
<dbReference type="GO" id="GO:0015079">
    <property type="term" value="F:potassium ion transmembrane transporter activity"/>
    <property type="evidence" value="ECO:0007669"/>
    <property type="project" value="UniProtKB-UniRule"/>
</dbReference>
<keyword evidence="6 10" id="KW-0630">Potassium</keyword>
<organism evidence="13 14">
    <name type="scientific">Symbiochloris irregularis</name>
    <dbReference type="NCBI Taxonomy" id="706552"/>
    <lineage>
        <taxon>Eukaryota</taxon>
        <taxon>Viridiplantae</taxon>
        <taxon>Chlorophyta</taxon>
        <taxon>core chlorophytes</taxon>
        <taxon>Trebouxiophyceae</taxon>
        <taxon>Trebouxiales</taxon>
        <taxon>Trebouxiaceae</taxon>
        <taxon>Symbiochloris</taxon>
    </lineage>
</organism>
<comment type="caution">
    <text evidence="10">Lacks conserved residue(s) required for the propagation of feature annotation.</text>
</comment>
<feature type="domain" description="K+ potassium transporter C-terminal" evidence="12">
    <location>
        <begin position="566"/>
        <end position="732"/>
    </location>
</feature>
<keyword evidence="7 10" id="KW-1133">Transmembrane helix</keyword>
<comment type="subcellular location">
    <subcellularLocation>
        <location evidence="1 10">Membrane</location>
        <topology evidence="1 10">Multi-pass membrane protein</topology>
    </subcellularLocation>
</comment>
<feature type="transmembrane region" description="Helical" evidence="10">
    <location>
        <begin position="235"/>
        <end position="254"/>
    </location>
</feature>
<protein>
    <recommendedName>
        <fullName evidence="10">Potassium transporter</fullName>
    </recommendedName>
</protein>
<dbReference type="Pfam" id="PF02705">
    <property type="entry name" value="K_trans"/>
    <property type="match status" value="1"/>
</dbReference>
<feature type="transmembrane region" description="Helical" evidence="10">
    <location>
        <begin position="164"/>
        <end position="186"/>
    </location>
</feature>
<feature type="transmembrane region" description="Helical" evidence="10">
    <location>
        <begin position="77"/>
        <end position="95"/>
    </location>
</feature>
<keyword evidence="4 10" id="KW-0633">Potassium transport</keyword>
<comment type="caution">
    <text evidence="13">The sequence shown here is derived from an EMBL/GenBank/DDBJ whole genome shotgun (WGS) entry which is preliminary data.</text>
</comment>
<feature type="transmembrane region" description="Helical" evidence="10">
    <location>
        <begin position="404"/>
        <end position="428"/>
    </location>
</feature>
<feature type="transmembrane region" description="Helical" evidence="10">
    <location>
        <begin position="206"/>
        <end position="223"/>
    </location>
</feature>
<feature type="domain" description="K+ potassium transporter integral membrane" evidence="11">
    <location>
        <begin position="38"/>
        <end position="531"/>
    </location>
</feature>
<gene>
    <name evidence="13" type="ORF">WJX73_004356</name>
</gene>
<feature type="transmembrane region" description="Helical" evidence="10">
    <location>
        <begin position="314"/>
        <end position="336"/>
    </location>
</feature>
<dbReference type="GO" id="GO:0016020">
    <property type="term" value="C:membrane"/>
    <property type="evidence" value="ECO:0007669"/>
    <property type="project" value="UniProtKB-SubCell"/>
</dbReference>
<proteinExistence type="inferred from homology"/>
<keyword evidence="3" id="KW-0813">Transport</keyword>
<evidence type="ECO:0000259" key="12">
    <source>
        <dbReference type="Pfam" id="PF22776"/>
    </source>
</evidence>
<feature type="transmembrane region" description="Helical" evidence="10">
    <location>
        <begin position="356"/>
        <end position="383"/>
    </location>
</feature>
<feature type="transmembrane region" description="Helical" evidence="10">
    <location>
        <begin position="493"/>
        <end position="511"/>
    </location>
</feature>
<comment type="function">
    <text evidence="10">Potassium transporter.</text>
</comment>
<evidence type="ECO:0000256" key="7">
    <source>
        <dbReference type="ARBA" id="ARBA00022989"/>
    </source>
</evidence>
<keyword evidence="14" id="KW-1185">Reference proteome</keyword>
<accession>A0AAW1NNA0</accession>
<sequence length="733" mass="80536">MVEAQVSLGTLQQDADLKSVLQEQHAKKRGLRSTLFLSYAAIGVIFGDIGTSPLYVFSSTFQDGIPNLDSLFGATSLIFWTLTIIVVIKYLLLVIQADDNGEGGTFALYSLICRYCNITPGNFSTVMPQDTKLVRYSSTHTAPPQKRTSWAGTKLRSLFATSPIARNALLSVVLLMTSLVLGDAILTPAQTVLGAIYGLQVREPQVSQGVVVGVSCAIIILIFSAQKLGTSKLGVAFAPILLLWFLFNLIINIYNIATYQPGIFKCFSPSFAYYYFRDNKHQGWEMLAGIFLTVTGAEASFADLGHFSRTAIRIAFIGICYPCLVITYFGQAAWLVHNQDQVGNTFYASIPFGDGFYWVTFTIATAAACVASQTMISAAFSLLRQSMFLGCFPRLTIHHSSKKVEGQIYISEANWLMMVLTVIVVAVFKTTTQLGNAYGVAVSGMMFGTTCLISIVMIVVWDVHLAAVIAVFLIFGFVDMVYLSANLTKVPHGGWLTLAIAGGVCLFSHIWHHGMWEKHVYEVKNEKKLSDHLLMPKEVEEDPSQVPSADSQLVLAATGKVLMRTPGLAVFYNDQVLGVPPSLTTFLSRSGSLPQTTIILTVRRVAVSNVSETERLVVAPTIYPGVLRCVARYGYTDIVDHDPAFIASILAQAAMAVPTLQKVTPDDAKNTMYICTSPHLRIDPAHKHLRRAFEAAVIEGVYNPMVKHLARRPWESWGIPMNGLYESHHVYQI</sequence>
<comment type="similarity">
    <text evidence="2 10">Belongs to the HAK/KUP transporter (TC 2.A.72.3) family.</text>
</comment>
<dbReference type="AlphaFoldDB" id="A0AAW1NNA0"/>
<feature type="transmembrane region" description="Helical" evidence="10">
    <location>
        <begin position="468"/>
        <end position="487"/>
    </location>
</feature>
<dbReference type="PANTHER" id="PTHR30540:SF83">
    <property type="entry name" value="K+ POTASSIUM TRANSPORTER"/>
    <property type="match status" value="1"/>
</dbReference>
<feature type="transmembrane region" description="Helical" evidence="10">
    <location>
        <begin position="36"/>
        <end position="57"/>
    </location>
</feature>
<dbReference type="InterPro" id="IPR003855">
    <property type="entry name" value="K+_transporter"/>
</dbReference>
<evidence type="ECO:0000256" key="1">
    <source>
        <dbReference type="ARBA" id="ARBA00004141"/>
    </source>
</evidence>
<dbReference type="PANTHER" id="PTHR30540">
    <property type="entry name" value="OSMOTIC STRESS POTASSIUM TRANSPORTER"/>
    <property type="match status" value="1"/>
</dbReference>
<dbReference type="Pfam" id="PF22776">
    <property type="entry name" value="K_trans_C"/>
    <property type="match status" value="1"/>
</dbReference>
<evidence type="ECO:0000256" key="10">
    <source>
        <dbReference type="RuleBase" id="RU321113"/>
    </source>
</evidence>
<evidence type="ECO:0000256" key="3">
    <source>
        <dbReference type="ARBA" id="ARBA00022448"/>
    </source>
</evidence>
<evidence type="ECO:0000256" key="6">
    <source>
        <dbReference type="ARBA" id="ARBA00022958"/>
    </source>
</evidence>
<dbReference type="Proteomes" id="UP001465755">
    <property type="component" value="Unassembled WGS sequence"/>
</dbReference>